<gene>
    <name evidence="3" type="ORF">LNTAR_19272</name>
</gene>
<proteinExistence type="predicted"/>
<evidence type="ECO:0000256" key="1">
    <source>
        <dbReference type="SAM" id="Coils"/>
    </source>
</evidence>
<keyword evidence="2" id="KW-0812">Transmembrane</keyword>
<evidence type="ECO:0000256" key="2">
    <source>
        <dbReference type="SAM" id="Phobius"/>
    </source>
</evidence>
<protein>
    <submittedName>
        <fullName evidence="3">Uncharacterized protein</fullName>
    </submittedName>
</protein>
<keyword evidence="1" id="KW-0175">Coiled coil</keyword>
<feature type="transmembrane region" description="Helical" evidence="2">
    <location>
        <begin position="12"/>
        <end position="30"/>
    </location>
</feature>
<evidence type="ECO:0000313" key="4">
    <source>
        <dbReference type="Proteomes" id="UP000004947"/>
    </source>
</evidence>
<dbReference type="RefSeq" id="WP_007280193.1">
    <property type="nucleotide sequence ID" value="NZ_ABCK01000021.1"/>
</dbReference>
<organism evidence="3 4">
    <name type="scientific">Lentisphaera araneosa HTCC2155</name>
    <dbReference type="NCBI Taxonomy" id="313628"/>
    <lineage>
        <taxon>Bacteria</taxon>
        <taxon>Pseudomonadati</taxon>
        <taxon>Lentisphaerota</taxon>
        <taxon>Lentisphaeria</taxon>
        <taxon>Lentisphaerales</taxon>
        <taxon>Lentisphaeraceae</taxon>
        <taxon>Lentisphaera</taxon>
    </lineage>
</organism>
<reference evidence="3 4" key="1">
    <citation type="journal article" date="2010" name="J. Bacteriol.">
        <title>Genome sequence of Lentisphaera araneosa HTCC2155T, the type species of the order Lentisphaerales in the phylum Lentisphaerae.</title>
        <authorList>
            <person name="Thrash J.C."/>
            <person name="Cho J.C."/>
            <person name="Vergin K.L."/>
            <person name="Morris R.M."/>
            <person name="Giovannoni S.J."/>
        </authorList>
    </citation>
    <scope>NUCLEOTIDE SEQUENCE [LARGE SCALE GENOMIC DNA]</scope>
    <source>
        <strain evidence="3 4">HTCC2155</strain>
    </source>
</reference>
<keyword evidence="2" id="KW-1133">Transmembrane helix</keyword>
<feature type="coiled-coil region" evidence="1">
    <location>
        <begin position="108"/>
        <end position="135"/>
    </location>
</feature>
<evidence type="ECO:0000313" key="3">
    <source>
        <dbReference type="EMBL" id="EDM25970.1"/>
    </source>
</evidence>
<sequence>MKEKIKKTLKQFSFLIVGMLIGVIATYFISKQALWMIYGDSSRRHLHYLVSTIETVKDQEPSAVRDKCISNLYFYTDRINTLKNDKAFNFIISEKNLDSLLTSCKKRLNNKNIDLESLKLKNEKLESHIRGIIETLEKY</sequence>
<dbReference type="Proteomes" id="UP000004947">
    <property type="component" value="Unassembled WGS sequence"/>
</dbReference>
<dbReference type="AlphaFoldDB" id="A6DQS0"/>
<comment type="caution">
    <text evidence="3">The sequence shown here is derived from an EMBL/GenBank/DDBJ whole genome shotgun (WGS) entry which is preliminary data.</text>
</comment>
<keyword evidence="4" id="KW-1185">Reference proteome</keyword>
<name>A6DQS0_9BACT</name>
<dbReference type="EMBL" id="ABCK01000021">
    <property type="protein sequence ID" value="EDM25970.1"/>
    <property type="molecule type" value="Genomic_DNA"/>
</dbReference>
<accession>A6DQS0</accession>
<keyword evidence="2" id="KW-0472">Membrane</keyword>